<evidence type="ECO:0000313" key="2">
    <source>
        <dbReference type="Proteomes" id="UP001499986"/>
    </source>
</evidence>
<gene>
    <name evidence="1" type="ORF">GCM10010255_83790</name>
</gene>
<dbReference type="EMBL" id="BAAASE010000020">
    <property type="protein sequence ID" value="GAA2428201.1"/>
    <property type="molecule type" value="Genomic_DNA"/>
</dbReference>
<sequence>MLVGVGKQPVQVEAVGVELAGGGGDQGAGAFRLLHFVECGTDGGEPVGVETVLSVPEVEDEDVVLTVERGHGDSFGLS</sequence>
<dbReference type="Proteomes" id="UP001499986">
    <property type="component" value="Unassembled WGS sequence"/>
</dbReference>
<keyword evidence="2" id="KW-1185">Reference proteome</keyword>
<reference evidence="1 2" key="1">
    <citation type="journal article" date="2019" name="Int. J. Syst. Evol. Microbiol.">
        <title>The Global Catalogue of Microorganisms (GCM) 10K type strain sequencing project: providing services to taxonomists for standard genome sequencing and annotation.</title>
        <authorList>
            <consortium name="The Broad Institute Genomics Platform"/>
            <consortium name="The Broad Institute Genome Sequencing Center for Infectious Disease"/>
            <person name="Wu L."/>
            <person name="Ma J."/>
        </authorList>
    </citation>
    <scope>NUCLEOTIDE SEQUENCE [LARGE SCALE GENOMIC DNA]</scope>
    <source>
        <strain evidence="1 2">JCM 4358</strain>
    </source>
</reference>
<evidence type="ECO:0000313" key="1">
    <source>
        <dbReference type="EMBL" id="GAA2428201.1"/>
    </source>
</evidence>
<comment type="caution">
    <text evidence="1">The sequence shown here is derived from an EMBL/GenBank/DDBJ whole genome shotgun (WGS) entry which is preliminary data.</text>
</comment>
<proteinExistence type="predicted"/>
<organism evidence="1 2">
    <name type="scientific">Streptomyces coeruleofuscus</name>
    <dbReference type="NCBI Taxonomy" id="66879"/>
    <lineage>
        <taxon>Bacteria</taxon>
        <taxon>Bacillati</taxon>
        <taxon>Actinomycetota</taxon>
        <taxon>Actinomycetes</taxon>
        <taxon>Kitasatosporales</taxon>
        <taxon>Streptomycetaceae</taxon>
        <taxon>Streptomyces</taxon>
    </lineage>
</organism>
<accession>A0ABN3JH58</accession>
<protein>
    <submittedName>
        <fullName evidence="1">Uncharacterized protein</fullName>
    </submittedName>
</protein>
<name>A0ABN3JH58_9ACTN</name>